<dbReference type="Proteomes" id="UP000230069">
    <property type="component" value="Unassembled WGS sequence"/>
</dbReference>
<proteinExistence type="predicted"/>
<dbReference type="EMBL" id="KZ305081">
    <property type="protein sequence ID" value="PIA28935.1"/>
    <property type="molecule type" value="Genomic_DNA"/>
</dbReference>
<name>A0A2G5CCE1_AQUCA</name>
<feature type="region of interest" description="Disordered" evidence="1">
    <location>
        <begin position="1"/>
        <end position="27"/>
    </location>
</feature>
<dbReference type="AlphaFoldDB" id="A0A2G5CCE1"/>
<keyword evidence="3" id="KW-1185">Reference proteome</keyword>
<evidence type="ECO:0000256" key="1">
    <source>
        <dbReference type="SAM" id="MobiDB-lite"/>
    </source>
</evidence>
<gene>
    <name evidence="2" type="ORF">AQUCO_06400003v1</name>
</gene>
<accession>A0A2G5CCE1</accession>
<protein>
    <submittedName>
        <fullName evidence="2">Uncharacterized protein</fullName>
    </submittedName>
</protein>
<sequence length="137" mass="15626">MGEYKNYTAEKAKETKDTAAEKVKETTNKLTQLKKSAAEAAHRTMNIFSGKKEEAKETTEETAEEAMIKYKETEDNARRKMEEMKLGKGTRMISMKRVEKSLESQEDSWKIGLKWQEGLQLIGATYAIGSMTIDRGY</sequence>
<evidence type="ECO:0000313" key="3">
    <source>
        <dbReference type="Proteomes" id="UP000230069"/>
    </source>
</evidence>
<organism evidence="2 3">
    <name type="scientific">Aquilegia coerulea</name>
    <name type="common">Rocky mountain columbine</name>
    <dbReference type="NCBI Taxonomy" id="218851"/>
    <lineage>
        <taxon>Eukaryota</taxon>
        <taxon>Viridiplantae</taxon>
        <taxon>Streptophyta</taxon>
        <taxon>Embryophyta</taxon>
        <taxon>Tracheophyta</taxon>
        <taxon>Spermatophyta</taxon>
        <taxon>Magnoliopsida</taxon>
        <taxon>Ranunculales</taxon>
        <taxon>Ranunculaceae</taxon>
        <taxon>Thalictroideae</taxon>
        <taxon>Aquilegia</taxon>
    </lineage>
</organism>
<reference evidence="2 3" key="1">
    <citation type="submission" date="2017-09" db="EMBL/GenBank/DDBJ databases">
        <title>WGS assembly of Aquilegia coerulea Goldsmith.</title>
        <authorList>
            <person name="Hodges S."/>
            <person name="Kramer E."/>
            <person name="Nordborg M."/>
            <person name="Tomkins J."/>
            <person name="Borevitz J."/>
            <person name="Derieg N."/>
            <person name="Yan J."/>
            <person name="Mihaltcheva S."/>
            <person name="Hayes R.D."/>
            <person name="Rokhsar D."/>
        </authorList>
    </citation>
    <scope>NUCLEOTIDE SEQUENCE [LARGE SCALE GENOMIC DNA]</scope>
    <source>
        <strain evidence="3">cv. Goldsmith</strain>
    </source>
</reference>
<feature type="compositionally biased region" description="Basic and acidic residues" evidence="1">
    <location>
        <begin position="8"/>
        <end position="27"/>
    </location>
</feature>
<dbReference type="OrthoDB" id="1907061at2759"/>
<evidence type="ECO:0000313" key="2">
    <source>
        <dbReference type="EMBL" id="PIA28935.1"/>
    </source>
</evidence>
<dbReference type="InParanoid" id="A0A2G5CCE1"/>